<dbReference type="SUPFAM" id="SSF101576">
    <property type="entry name" value="Supernatant protein factor (SPF), C-terminal domain"/>
    <property type="match status" value="1"/>
</dbReference>
<evidence type="ECO:0000256" key="9">
    <source>
        <dbReference type="ARBA" id="ARBA00023306"/>
    </source>
</evidence>
<evidence type="ECO:0000256" key="5">
    <source>
        <dbReference type="ARBA" id="ARBA00022490"/>
    </source>
</evidence>
<evidence type="ECO:0000256" key="8">
    <source>
        <dbReference type="ARBA" id="ARBA00023136"/>
    </source>
</evidence>
<dbReference type="GO" id="GO:0008289">
    <property type="term" value="F:lipid binding"/>
    <property type="evidence" value="ECO:0007669"/>
    <property type="project" value="UniProtKB-KW"/>
</dbReference>
<evidence type="ECO:0000256" key="4">
    <source>
        <dbReference type="ARBA" id="ARBA00022448"/>
    </source>
</evidence>
<feature type="domain" description="GOLD" evidence="12">
    <location>
        <begin position="450"/>
        <end position="555"/>
    </location>
</feature>
<evidence type="ECO:0000259" key="12">
    <source>
        <dbReference type="PROSITE" id="PS50866"/>
    </source>
</evidence>
<evidence type="ECO:0000256" key="6">
    <source>
        <dbReference type="ARBA" id="ARBA00022618"/>
    </source>
</evidence>
<dbReference type="GO" id="GO:0005737">
    <property type="term" value="C:cytoplasm"/>
    <property type="evidence" value="ECO:0007669"/>
    <property type="project" value="UniProtKB-SubCell"/>
</dbReference>
<dbReference type="Proteomes" id="UP000663760">
    <property type="component" value="Chromosome 11"/>
</dbReference>
<keyword evidence="14" id="KW-1185">Reference proteome</keyword>
<dbReference type="GO" id="GO:0016020">
    <property type="term" value="C:membrane"/>
    <property type="evidence" value="ECO:0007669"/>
    <property type="project" value="UniProtKB-SubCell"/>
</dbReference>
<keyword evidence="6" id="KW-0132">Cell division</keyword>
<evidence type="ECO:0000256" key="1">
    <source>
        <dbReference type="ARBA" id="ARBA00004370"/>
    </source>
</evidence>
<evidence type="ECO:0000256" key="7">
    <source>
        <dbReference type="ARBA" id="ARBA00023121"/>
    </source>
</evidence>
<organism evidence="13 14">
    <name type="scientific">Spirodela intermedia</name>
    <name type="common">Intermediate duckweed</name>
    <dbReference type="NCBI Taxonomy" id="51605"/>
    <lineage>
        <taxon>Eukaryota</taxon>
        <taxon>Viridiplantae</taxon>
        <taxon>Streptophyta</taxon>
        <taxon>Embryophyta</taxon>
        <taxon>Tracheophyta</taxon>
        <taxon>Spermatophyta</taxon>
        <taxon>Magnoliopsida</taxon>
        <taxon>Liliopsida</taxon>
        <taxon>Araceae</taxon>
        <taxon>Lemnoideae</taxon>
        <taxon>Spirodela</taxon>
    </lineage>
</organism>
<dbReference type="InterPro" id="IPR036273">
    <property type="entry name" value="CRAL/TRIO_N_dom_sf"/>
</dbReference>
<dbReference type="AlphaFoldDB" id="A0A7I8L7M5"/>
<feature type="compositionally biased region" description="Basic and acidic residues" evidence="10">
    <location>
        <begin position="104"/>
        <end position="114"/>
    </location>
</feature>
<sequence>MAEEGREPEYEAPAAAAAAAREGGGDGEEGKEGGTEAEGVKEGRKRGSGIPLAAYFKEESNVVADLEDSQKVALDELKQLLRVALAAGGFPHPPPPPPPPVVQEENKVAEKAEEPPPATPEKVEEPPPASSEKVEEPPTAAGDSKVEEDAADKAKTVVREKEEIPEEPPKLDDDSARVEKELVAAVTVAEEKSGGVDEGVVRAVDVVEEDLVPVARVEVFLWGVPLLGDERSDTILLKFLRARDFKVKDALEMLKNTVIWRKEFGIEGLLEEDLGMPELEKVVFMQGHDKEGHPICYNVYGEFQDKDLYHKVFTDEEKRKRFLRWRIQFLEKGIRRHLDFSPRGICSMVQVTDLKNSPGLGKWELRQATKQALAVFQDNYPEFVAKKVFINVPWWYLAFNRMINPFFTQRTKSKFVFAGPSKSSEALFEFIAPEQVPVRYGGLSKENDVDFCTSDAATEVFIKPSTKHTIDIPASESCVLVWELRVLGWDVSCGAEFVPSADDGYTVIVQKTRKFTSVDEPLLKNSYRVEEPGKVVLTIDNSTFKKKKLLYRSKATIVADSS</sequence>
<dbReference type="PROSITE" id="PS50866">
    <property type="entry name" value="GOLD"/>
    <property type="match status" value="1"/>
</dbReference>
<dbReference type="SUPFAM" id="SSF46938">
    <property type="entry name" value="CRAL/TRIO N-terminal domain"/>
    <property type="match status" value="1"/>
</dbReference>
<dbReference type="Pfam" id="PF25099">
    <property type="entry name" value="GOLD_PATL1_C"/>
    <property type="match status" value="1"/>
</dbReference>
<dbReference type="SUPFAM" id="SSF52087">
    <property type="entry name" value="CRAL/TRIO domain"/>
    <property type="match status" value="1"/>
</dbReference>
<proteinExistence type="inferred from homology"/>
<dbReference type="OrthoDB" id="75724at2759"/>
<feature type="compositionally biased region" description="Basic and acidic residues" evidence="10">
    <location>
        <begin position="144"/>
        <end position="176"/>
    </location>
</feature>
<dbReference type="Pfam" id="PF00650">
    <property type="entry name" value="CRAL_TRIO"/>
    <property type="match status" value="1"/>
</dbReference>
<dbReference type="Pfam" id="PF03765">
    <property type="entry name" value="CRAL_TRIO_N"/>
    <property type="match status" value="1"/>
</dbReference>
<dbReference type="PANTHER" id="PTHR45932">
    <property type="entry name" value="PATELLIN-1"/>
    <property type="match status" value="1"/>
</dbReference>
<comment type="similarity">
    <text evidence="3">Belongs to the patellin family.</text>
</comment>
<evidence type="ECO:0000259" key="11">
    <source>
        <dbReference type="PROSITE" id="PS50191"/>
    </source>
</evidence>
<dbReference type="InterPro" id="IPR001251">
    <property type="entry name" value="CRAL-TRIO_dom"/>
</dbReference>
<dbReference type="EMBL" id="LR746274">
    <property type="protein sequence ID" value="CAA7405274.1"/>
    <property type="molecule type" value="Genomic_DNA"/>
</dbReference>
<name>A0A7I8L7M5_SPIIN</name>
<feature type="region of interest" description="Disordered" evidence="10">
    <location>
        <begin position="1"/>
        <end position="49"/>
    </location>
</feature>
<feature type="compositionally biased region" description="Low complexity" evidence="10">
    <location>
        <begin position="11"/>
        <end position="21"/>
    </location>
</feature>
<dbReference type="InterPro" id="IPR036598">
    <property type="entry name" value="GOLD_dom_sf"/>
</dbReference>
<dbReference type="PROSITE" id="PS50191">
    <property type="entry name" value="CRAL_TRIO"/>
    <property type="match status" value="1"/>
</dbReference>
<dbReference type="CDD" id="cd00170">
    <property type="entry name" value="SEC14"/>
    <property type="match status" value="1"/>
</dbReference>
<dbReference type="InterPro" id="IPR044834">
    <property type="entry name" value="PATL"/>
</dbReference>
<feature type="region of interest" description="Disordered" evidence="10">
    <location>
        <begin position="87"/>
        <end position="176"/>
    </location>
</feature>
<gene>
    <name evidence="13" type="ORF">SI8410_11015952</name>
</gene>
<evidence type="ECO:0000256" key="2">
    <source>
        <dbReference type="ARBA" id="ARBA00004496"/>
    </source>
</evidence>
<comment type="subcellular location">
    <subcellularLocation>
        <location evidence="2">Cytoplasm</location>
    </subcellularLocation>
    <subcellularLocation>
        <location evidence="1">Membrane</location>
    </subcellularLocation>
</comment>
<protein>
    <submittedName>
        <fullName evidence="13">Uncharacterized protein</fullName>
    </submittedName>
</protein>
<reference evidence="13" key="1">
    <citation type="submission" date="2020-02" db="EMBL/GenBank/DDBJ databases">
        <authorList>
            <person name="Scholz U."/>
            <person name="Mascher M."/>
            <person name="Fiebig A."/>
        </authorList>
    </citation>
    <scope>NUCLEOTIDE SEQUENCE</scope>
</reference>
<accession>A0A7I8L7M5</accession>
<dbReference type="PANTHER" id="PTHR45932:SF17">
    <property type="entry name" value="CELLULAR RETINALDEHYDE-BINDING_TRIPLE FUNCTION DOMAIN-CONTAINING PROTEIN"/>
    <property type="match status" value="1"/>
</dbReference>
<keyword evidence="4" id="KW-0813">Transport</keyword>
<dbReference type="InterPro" id="IPR056794">
    <property type="entry name" value="PATL1-6_C_GOLD"/>
</dbReference>
<dbReference type="GO" id="GO:0051301">
    <property type="term" value="P:cell division"/>
    <property type="evidence" value="ECO:0007669"/>
    <property type="project" value="UniProtKB-KW"/>
</dbReference>
<feature type="compositionally biased region" description="Pro residues" evidence="10">
    <location>
        <begin position="91"/>
        <end position="101"/>
    </location>
</feature>
<evidence type="ECO:0000256" key="3">
    <source>
        <dbReference type="ARBA" id="ARBA00007155"/>
    </source>
</evidence>
<evidence type="ECO:0000256" key="10">
    <source>
        <dbReference type="SAM" id="MobiDB-lite"/>
    </source>
</evidence>
<feature type="compositionally biased region" description="Basic and acidic residues" evidence="10">
    <location>
        <begin position="28"/>
        <end position="42"/>
    </location>
</feature>
<dbReference type="InterPro" id="IPR036865">
    <property type="entry name" value="CRAL-TRIO_dom_sf"/>
</dbReference>
<keyword evidence="8" id="KW-0472">Membrane</keyword>
<dbReference type="Gene3D" id="2.60.120.680">
    <property type="entry name" value="GOLD domain"/>
    <property type="match status" value="1"/>
</dbReference>
<dbReference type="InterPro" id="IPR011074">
    <property type="entry name" value="CRAL/TRIO_N_dom"/>
</dbReference>
<evidence type="ECO:0000313" key="13">
    <source>
        <dbReference type="EMBL" id="CAA7405274.1"/>
    </source>
</evidence>
<feature type="domain" description="CRAL-TRIO" evidence="11">
    <location>
        <begin position="271"/>
        <end position="448"/>
    </location>
</feature>
<evidence type="ECO:0000313" key="14">
    <source>
        <dbReference type="Proteomes" id="UP000663760"/>
    </source>
</evidence>
<dbReference type="Gene3D" id="3.40.525.10">
    <property type="entry name" value="CRAL-TRIO lipid binding domain"/>
    <property type="match status" value="1"/>
</dbReference>
<keyword evidence="5" id="KW-0963">Cytoplasm</keyword>
<dbReference type="InterPro" id="IPR009038">
    <property type="entry name" value="GOLD_dom"/>
</dbReference>
<dbReference type="SMART" id="SM01100">
    <property type="entry name" value="CRAL_TRIO_N"/>
    <property type="match status" value="1"/>
</dbReference>
<keyword evidence="9" id="KW-0131">Cell cycle</keyword>
<keyword evidence="7" id="KW-0446">Lipid-binding</keyword>
<dbReference type="SMART" id="SM00516">
    <property type="entry name" value="SEC14"/>
    <property type="match status" value="1"/>
</dbReference>